<dbReference type="AlphaFoldDB" id="A0A8H4YYP7"/>
<protein>
    <submittedName>
        <fullName evidence="2">Uncharacterized protein</fullName>
    </submittedName>
</protein>
<gene>
    <name evidence="2" type="ORF">FANTH_11132</name>
</gene>
<keyword evidence="3" id="KW-1185">Reference proteome</keyword>
<proteinExistence type="predicted"/>
<comment type="caution">
    <text evidence="2">The sequence shown here is derived from an EMBL/GenBank/DDBJ whole genome shotgun (WGS) entry which is preliminary data.</text>
</comment>
<name>A0A8H4YYP7_9HYPO</name>
<dbReference type="EMBL" id="JABEVY010000318">
    <property type="protein sequence ID" value="KAF5236754.1"/>
    <property type="molecule type" value="Genomic_DNA"/>
</dbReference>
<evidence type="ECO:0000256" key="1">
    <source>
        <dbReference type="SAM" id="MobiDB-lite"/>
    </source>
</evidence>
<feature type="compositionally biased region" description="Basic and acidic residues" evidence="1">
    <location>
        <begin position="102"/>
        <end position="119"/>
    </location>
</feature>
<reference evidence="2 3" key="1">
    <citation type="journal article" date="2020" name="BMC Genomics">
        <title>Correction to: Identification and distribution of gene clusters required for synthesis of sphingolipid metabolism inhibitors in diverse species of the filamentous fungus Fusarium.</title>
        <authorList>
            <person name="Kim H.S."/>
            <person name="Lohmar J.M."/>
            <person name="Busman M."/>
            <person name="Brown D.W."/>
            <person name="Naumann T.A."/>
            <person name="Divon H.H."/>
            <person name="Lysoe E."/>
            <person name="Uhlig S."/>
            <person name="Proctor R.H."/>
        </authorList>
    </citation>
    <scope>NUCLEOTIDE SEQUENCE [LARGE SCALE GENOMIC DNA]</scope>
    <source>
        <strain evidence="2 3">NRRL 25214</strain>
    </source>
</reference>
<sequence>MRDIAPSRAARRRRDPRHIVVNMHELVNVDDEQAGVPRVTRMMGDITITSKPTLCEYNDGTPESLPSFEFSARWPSPISQKSLTQTKPTGETSYNISRREHRHGESIKSERESKQVRREPCRRDASVALDIYMMAQEDCGSPSALRRALQERKRTSRSWNDMAGPSPLFTMMYSEAAEQIVRDVGRQDSASLKAVAASVLARSKPAVRICRCLANTAEWAVKCDCSFDMRQIVATQIRQAMCQNV</sequence>
<feature type="region of interest" description="Disordered" evidence="1">
    <location>
        <begin position="66"/>
        <end position="119"/>
    </location>
</feature>
<dbReference type="Proteomes" id="UP000573603">
    <property type="component" value="Unassembled WGS sequence"/>
</dbReference>
<evidence type="ECO:0000313" key="2">
    <source>
        <dbReference type="EMBL" id="KAF5236754.1"/>
    </source>
</evidence>
<feature type="compositionally biased region" description="Polar residues" evidence="1">
    <location>
        <begin position="77"/>
        <end position="96"/>
    </location>
</feature>
<accession>A0A8H4YYP7</accession>
<organism evidence="2 3">
    <name type="scientific">Fusarium anthophilum</name>
    <dbReference type="NCBI Taxonomy" id="48485"/>
    <lineage>
        <taxon>Eukaryota</taxon>
        <taxon>Fungi</taxon>
        <taxon>Dikarya</taxon>
        <taxon>Ascomycota</taxon>
        <taxon>Pezizomycotina</taxon>
        <taxon>Sordariomycetes</taxon>
        <taxon>Hypocreomycetidae</taxon>
        <taxon>Hypocreales</taxon>
        <taxon>Nectriaceae</taxon>
        <taxon>Fusarium</taxon>
        <taxon>Fusarium fujikuroi species complex</taxon>
    </lineage>
</organism>
<evidence type="ECO:0000313" key="3">
    <source>
        <dbReference type="Proteomes" id="UP000573603"/>
    </source>
</evidence>